<evidence type="ECO:0000313" key="4">
    <source>
        <dbReference type="Proteomes" id="UP001165060"/>
    </source>
</evidence>
<comment type="caution">
    <text evidence="3">The sequence shown here is derived from an EMBL/GenBank/DDBJ whole genome shotgun (WGS) entry which is preliminary data.</text>
</comment>
<proteinExistence type="predicted"/>
<feature type="domain" description="MOSC" evidence="2">
    <location>
        <begin position="180"/>
        <end position="377"/>
    </location>
</feature>
<evidence type="ECO:0000256" key="1">
    <source>
        <dbReference type="SAM" id="Phobius"/>
    </source>
</evidence>
<protein>
    <recommendedName>
        <fullName evidence="2">MOSC domain-containing protein</fullName>
    </recommendedName>
</protein>
<organism evidence="3 4">
    <name type="scientific">Tetraparma gracilis</name>
    <dbReference type="NCBI Taxonomy" id="2962635"/>
    <lineage>
        <taxon>Eukaryota</taxon>
        <taxon>Sar</taxon>
        <taxon>Stramenopiles</taxon>
        <taxon>Ochrophyta</taxon>
        <taxon>Bolidophyceae</taxon>
        <taxon>Parmales</taxon>
        <taxon>Triparmaceae</taxon>
        <taxon>Tetraparma</taxon>
    </lineage>
</organism>
<dbReference type="InterPro" id="IPR005302">
    <property type="entry name" value="MoCF_Sase_C"/>
</dbReference>
<gene>
    <name evidence="3" type="ORF">TeGR_g6264</name>
</gene>
<evidence type="ECO:0000313" key="3">
    <source>
        <dbReference type="EMBL" id="GMI43302.1"/>
    </source>
</evidence>
<keyword evidence="1" id="KW-1133">Transmembrane helix</keyword>
<dbReference type="EMBL" id="BRYB01002337">
    <property type="protein sequence ID" value="GMI43302.1"/>
    <property type="molecule type" value="Genomic_DNA"/>
</dbReference>
<dbReference type="SUPFAM" id="SSF141673">
    <property type="entry name" value="MOSC N-terminal domain-like"/>
    <property type="match status" value="1"/>
</dbReference>
<dbReference type="InterPro" id="IPR005303">
    <property type="entry name" value="MOCOS_middle"/>
</dbReference>
<dbReference type="Proteomes" id="UP001165060">
    <property type="component" value="Unassembled WGS sequence"/>
</dbReference>
<keyword evidence="1" id="KW-0472">Membrane</keyword>
<evidence type="ECO:0000259" key="2">
    <source>
        <dbReference type="PROSITE" id="PS51340"/>
    </source>
</evidence>
<dbReference type="Pfam" id="PF03476">
    <property type="entry name" value="MOSC_N"/>
    <property type="match status" value="1"/>
</dbReference>
<accession>A0ABQ6N7Q6</accession>
<sequence>MAPPVMITNIFVYPVKGCQGISLESALLTPEGRLYLDREFAVVDSRGDRYPAMKSLSMRELPGLASIKTEFITKGHRVIKLVLSNASGSCVTVPVSASPSSSPDDLTIECSGKSTTSAGSWHLGHLPARNMGDEVSEFLSNHLNDPEVDTQKKNKPRSTYLLARALSTRSMAAYAGPNQKPYSADVAEQGRGEASPFKMQSLPVKSEDQLAFADFGSLNIASQSSFRYTQKLIREQDPAPAESEVSAHDIRAFRPNIVIDSDTLLAWHEELFIRWTVKSPDSKRSVPMRRLIGCPRCSVPARNHTTGKFQYSAPKRLRPQDALRKAFPDKLKNEAWGPEWEGTMFGVHCGVEFDEVVGKEESGEGVFLRKGDIISIDEEQKMNFTLCHVLVIVMFLCVIWPAFF</sequence>
<reference evidence="3 4" key="1">
    <citation type="journal article" date="2023" name="Commun. Biol.">
        <title>Genome analysis of Parmales, the sister group of diatoms, reveals the evolutionary specialization of diatoms from phago-mixotrophs to photoautotrophs.</title>
        <authorList>
            <person name="Ban H."/>
            <person name="Sato S."/>
            <person name="Yoshikawa S."/>
            <person name="Yamada K."/>
            <person name="Nakamura Y."/>
            <person name="Ichinomiya M."/>
            <person name="Sato N."/>
            <person name="Blanc-Mathieu R."/>
            <person name="Endo H."/>
            <person name="Kuwata A."/>
            <person name="Ogata H."/>
        </authorList>
    </citation>
    <scope>NUCLEOTIDE SEQUENCE [LARGE SCALE GENOMIC DNA]</scope>
</reference>
<keyword evidence="1" id="KW-0812">Transmembrane</keyword>
<name>A0ABQ6N7Q6_9STRA</name>
<feature type="transmembrane region" description="Helical" evidence="1">
    <location>
        <begin position="384"/>
        <end position="403"/>
    </location>
</feature>
<dbReference type="PROSITE" id="PS51340">
    <property type="entry name" value="MOSC"/>
    <property type="match status" value="1"/>
</dbReference>
<keyword evidence="4" id="KW-1185">Reference proteome</keyword>